<reference evidence="2 3" key="2">
    <citation type="journal article" date="2014" name="Int. J. Syst. Evol. Microbiol.">
        <title>Methanobacterium paludis sp. nov. and a novel strain of Methanobacterium lacus isolated from northern peatlands.</title>
        <authorList>
            <person name="Cadillo-Quiroz H."/>
            <person name="Brauer S.L."/>
            <person name="Goodson N."/>
            <person name="Yavitt J.B."/>
            <person name="Zinder S.H."/>
        </authorList>
    </citation>
    <scope>NUCLEOTIDE SEQUENCE [LARGE SCALE GENOMIC DNA]</scope>
    <source>
        <strain evidence="2 3">AL-21</strain>
    </source>
</reference>
<feature type="transmembrane region" description="Helical" evidence="1">
    <location>
        <begin position="147"/>
        <end position="170"/>
    </location>
</feature>
<reference evidence="3" key="1">
    <citation type="submission" date="2011-02" db="EMBL/GenBank/DDBJ databases">
        <title>Complete sequence of Methanobacterium sp. AL-21.</title>
        <authorList>
            <consortium name="US DOE Joint Genome Institute"/>
            <person name="Lucas S."/>
            <person name="Copeland A."/>
            <person name="Lapidus A."/>
            <person name="Cheng J.-F."/>
            <person name="Goodwin L."/>
            <person name="Pitluck S."/>
            <person name="Chertkov O."/>
            <person name="Detter J.C."/>
            <person name="Han C."/>
            <person name="Tapia R."/>
            <person name="Land M."/>
            <person name="Hauser L."/>
            <person name="Kyrpides N."/>
            <person name="Ivanova N."/>
            <person name="Mikhailova N."/>
            <person name="Pagani I."/>
            <person name="Cadillo-Quiroz H."/>
            <person name="Imachi H."/>
            <person name="Zinder S."/>
            <person name="Liu W."/>
            <person name="Woyke T."/>
        </authorList>
    </citation>
    <scope>NUCLEOTIDE SEQUENCE [LARGE SCALE GENOMIC DNA]</scope>
    <source>
        <strain evidence="3">AL-21</strain>
    </source>
</reference>
<dbReference type="KEGG" id="mel:Metbo_1713"/>
<evidence type="ECO:0008006" key="4">
    <source>
        <dbReference type="Google" id="ProtNLM"/>
    </source>
</evidence>
<gene>
    <name evidence="2" type="ordered locus">Metbo_1713</name>
</gene>
<accession>F0T9Q8</accession>
<evidence type="ECO:0000256" key="1">
    <source>
        <dbReference type="SAM" id="Phobius"/>
    </source>
</evidence>
<protein>
    <recommendedName>
        <fullName evidence="4">DUF998 domain-containing protein</fullName>
    </recommendedName>
</protein>
<keyword evidence="1" id="KW-0812">Transmembrane</keyword>
<dbReference type="STRING" id="877455.Metbo_1713"/>
<organism evidence="2 3">
    <name type="scientific">Methanobacterium lacus (strain AL-21)</name>
    <dbReference type="NCBI Taxonomy" id="877455"/>
    <lineage>
        <taxon>Archaea</taxon>
        <taxon>Methanobacteriati</taxon>
        <taxon>Methanobacteriota</taxon>
        <taxon>Methanomada group</taxon>
        <taxon>Methanobacteria</taxon>
        <taxon>Methanobacteriales</taxon>
        <taxon>Methanobacteriaceae</taxon>
        <taxon>Methanobacterium</taxon>
    </lineage>
</organism>
<sequence length="212" mass="23793">MKSLNYRMDLFGILALVVFSVLTFISLSLYPESYSIAFNWLSNLGNVILNPQGAIYFNMACIVTGIILIQFIIQFYRWDTGNLFERILLALAIVLGIFASVSLIFVGVFPETDINLHVLAAKGVFEALFLSIILMTAAIFNHPKFMIGVALIGVMAVIIDLFFLTLLSLPKYHDALATPYPTLPIPGLEWFAVFLSFIWLAALSYNMYKMKI</sequence>
<evidence type="ECO:0000313" key="2">
    <source>
        <dbReference type="EMBL" id="ADZ09937.1"/>
    </source>
</evidence>
<proteinExistence type="predicted"/>
<dbReference type="InterPro" id="IPR009339">
    <property type="entry name" value="DUF998"/>
</dbReference>
<keyword evidence="1" id="KW-1133">Transmembrane helix</keyword>
<keyword evidence="1" id="KW-0472">Membrane</keyword>
<evidence type="ECO:0000313" key="3">
    <source>
        <dbReference type="Proteomes" id="UP000007490"/>
    </source>
</evidence>
<feature type="transmembrane region" description="Helical" evidence="1">
    <location>
        <begin position="55"/>
        <end position="76"/>
    </location>
</feature>
<dbReference type="Pfam" id="PF06197">
    <property type="entry name" value="DUF998"/>
    <property type="match status" value="1"/>
</dbReference>
<dbReference type="HOGENOM" id="CLU_1335069_0_0_2"/>
<feature type="transmembrane region" description="Helical" evidence="1">
    <location>
        <begin position="116"/>
        <end position="140"/>
    </location>
</feature>
<dbReference type="AlphaFoldDB" id="F0T9Q8"/>
<feature type="transmembrane region" description="Helical" evidence="1">
    <location>
        <begin position="88"/>
        <end position="110"/>
    </location>
</feature>
<feature type="transmembrane region" description="Helical" evidence="1">
    <location>
        <begin position="190"/>
        <end position="208"/>
    </location>
</feature>
<dbReference type="eggNOG" id="arCOG02008">
    <property type="taxonomic scope" value="Archaea"/>
</dbReference>
<dbReference type="EMBL" id="CP002551">
    <property type="protein sequence ID" value="ADZ09937.1"/>
    <property type="molecule type" value="Genomic_DNA"/>
</dbReference>
<dbReference type="Proteomes" id="UP000007490">
    <property type="component" value="Chromosome"/>
</dbReference>
<name>F0T9Q8_METLA</name>
<keyword evidence="3" id="KW-1185">Reference proteome</keyword>